<evidence type="ECO:0008006" key="4">
    <source>
        <dbReference type="Google" id="ProtNLM"/>
    </source>
</evidence>
<dbReference type="Proteomes" id="UP000576209">
    <property type="component" value="Unassembled WGS sequence"/>
</dbReference>
<organism evidence="2 3">
    <name type="scientific">Neolewinella aquimaris</name>
    <dbReference type="NCBI Taxonomy" id="1835722"/>
    <lineage>
        <taxon>Bacteria</taxon>
        <taxon>Pseudomonadati</taxon>
        <taxon>Bacteroidota</taxon>
        <taxon>Saprospiria</taxon>
        <taxon>Saprospirales</taxon>
        <taxon>Lewinellaceae</taxon>
        <taxon>Neolewinella</taxon>
    </lineage>
</organism>
<feature type="transmembrane region" description="Helical" evidence="1">
    <location>
        <begin position="104"/>
        <end position="122"/>
    </location>
</feature>
<dbReference type="AlphaFoldDB" id="A0A840E1T0"/>
<comment type="caution">
    <text evidence="2">The sequence shown here is derived from an EMBL/GenBank/DDBJ whole genome shotgun (WGS) entry which is preliminary data.</text>
</comment>
<keyword evidence="1" id="KW-1133">Transmembrane helix</keyword>
<dbReference type="EMBL" id="JACIFF010000001">
    <property type="protein sequence ID" value="MBB4077913.1"/>
    <property type="molecule type" value="Genomic_DNA"/>
</dbReference>
<keyword evidence="1" id="KW-0472">Membrane</keyword>
<protein>
    <recommendedName>
        <fullName evidence="4">DUF3810 domain-containing protein</fullName>
    </recommendedName>
</protein>
<dbReference type="InterPro" id="IPR024294">
    <property type="entry name" value="DUF3810"/>
</dbReference>
<dbReference type="Pfam" id="PF12725">
    <property type="entry name" value="DUF3810"/>
    <property type="match status" value="1"/>
</dbReference>
<dbReference type="RefSeq" id="WP_183494150.1">
    <property type="nucleotide sequence ID" value="NZ_JACIFF010000001.1"/>
</dbReference>
<name>A0A840E1T0_9BACT</name>
<evidence type="ECO:0000256" key="1">
    <source>
        <dbReference type="SAM" id="Phobius"/>
    </source>
</evidence>
<evidence type="ECO:0000313" key="3">
    <source>
        <dbReference type="Proteomes" id="UP000576209"/>
    </source>
</evidence>
<sequence length="375" mass="42543">MTLSDIPLLPRSAALRWLLVVAVVSVGLRVAVPPHMIETLYSRGLFVGIRTVVDAALGWIPVPLFFLFWAGILYLLVRQVVRFVRSTRSKHRSRKNIVRQTARLTLTVVLTMVTAFLWLWGFNYGRLPVEEQLQFATYQPDLDELRDRVHATAATLAIYRRQITGDTTALTAQDLPYDLENSVRPLLAAALVRHGYPAAGRPRAWELLPRGILLRFGTAGVYWPWVAEGNVDAGLHPLQKPAVLAHELAHAYGFGDEGTCSFWAQLSARETTDHRLRYAIELSYWRQIAGMLRYADPENYLIWRAEQLDPGIRNDLQAIYDNGDLYQDIAPVLRDATYTAYLKAQGIHDGLLNYGRVVQLVEGYRRARVGQPERK</sequence>
<keyword evidence="3" id="KW-1185">Reference proteome</keyword>
<keyword evidence="1" id="KW-0812">Transmembrane</keyword>
<feature type="transmembrane region" description="Helical" evidence="1">
    <location>
        <begin position="66"/>
        <end position="84"/>
    </location>
</feature>
<proteinExistence type="predicted"/>
<reference evidence="2 3" key="1">
    <citation type="submission" date="2020-08" db="EMBL/GenBank/DDBJ databases">
        <title>Genomic Encyclopedia of Type Strains, Phase IV (KMG-IV): sequencing the most valuable type-strain genomes for metagenomic binning, comparative biology and taxonomic classification.</title>
        <authorList>
            <person name="Goeker M."/>
        </authorList>
    </citation>
    <scope>NUCLEOTIDE SEQUENCE [LARGE SCALE GENOMIC DNA]</scope>
    <source>
        <strain evidence="2 3">DSM 105137</strain>
    </source>
</reference>
<evidence type="ECO:0000313" key="2">
    <source>
        <dbReference type="EMBL" id="MBB4077913.1"/>
    </source>
</evidence>
<accession>A0A840E1T0</accession>
<gene>
    <name evidence="2" type="ORF">GGR28_000514</name>
</gene>
<feature type="transmembrane region" description="Helical" evidence="1">
    <location>
        <begin position="14"/>
        <end position="32"/>
    </location>
</feature>